<reference evidence="12" key="1">
    <citation type="submission" date="2013-07" db="EMBL/GenBank/DDBJ databases">
        <authorList>
            <person name="McIlroy S."/>
        </authorList>
    </citation>
    <scope>NUCLEOTIDE SEQUENCE [LARGE SCALE GENOMIC DNA]</scope>
    <source>
        <strain evidence="12">Run_A_D11</strain>
    </source>
</reference>
<protein>
    <recommendedName>
        <fullName evidence="5 10">N-(5'-phosphoribosyl)anthranilate isomerase</fullName>
        <shortName evidence="10">PRAI</shortName>
        <ecNumber evidence="4 10">5.3.1.24</ecNumber>
    </recommendedName>
</protein>
<reference evidence="12" key="2">
    <citation type="submission" date="2014-03" db="EMBL/GenBank/DDBJ databases">
        <title>Candidatus Competibacter-lineage genomes retrieved from metagenomes reveal functional metabolic diversity.</title>
        <authorList>
            <person name="McIlroy S.J."/>
            <person name="Albertsen M."/>
            <person name="Andresen E.K."/>
            <person name="Saunders A.M."/>
            <person name="Kristiansen R."/>
            <person name="Stokholm-Bjerregaard M."/>
            <person name="Nielsen K.L."/>
            <person name="Nielsen P.H."/>
        </authorList>
    </citation>
    <scope>NUCLEOTIDE SEQUENCE</scope>
    <source>
        <strain evidence="12">Run_A_D11</strain>
    </source>
</reference>
<evidence type="ECO:0000259" key="11">
    <source>
        <dbReference type="Pfam" id="PF00697"/>
    </source>
</evidence>
<evidence type="ECO:0000256" key="3">
    <source>
        <dbReference type="ARBA" id="ARBA00007571"/>
    </source>
</evidence>
<evidence type="ECO:0000256" key="4">
    <source>
        <dbReference type="ARBA" id="ARBA00012572"/>
    </source>
</evidence>
<dbReference type="InterPro" id="IPR011060">
    <property type="entry name" value="RibuloseP-bd_barrel"/>
</dbReference>
<dbReference type="PANTHER" id="PTHR42894">
    <property type="entry name" value="N-(5'-PHOSPHORIBOSYL)ANTHRANILATE ISOMERASE"/>
    <property type="match status" value="1"/>
</dbReference>
<comment type="caution">
    <text evidence="12">The sequence shown here is derived from an EMBL/GenBank/DDBJ whole genome shotgun (WGS) entry which is preliminary data.</text>
</comment>
<evidence type="ECO:0000313" key="13">
    <source>
        <dbReference type="Proteomes" id="UP000035760"/>
    </source>
</evidence>
<dbReference type="FunFam" id="3.20.20.70:FF:000075">
    <property type="entry name" value="Tryptophan biosynthesis protein TRP1"/>
    <property type="match status" value="1"/>
</dbReference>
<dbReference type="AlphaFoldDB" id="W6MCC8"/>
<evidence type="ECO:0000256" key="10">
    <source>
        <dbReference type="HAMAP-Rule" id="MF_00135"/>
    </source>
</evidence>
<dbReference type="GO" id="GO:0004640">
    <property type="term" value="F:phosphoribosylanthranilate isomerase activity"/>
    <property type="evidence" value="ECO:0007669"/>
    <property type="project" value="UniProtKB-UniRule"/>
</dbReference>
<evidence type="ECO:0000256" key="9">
    <source>
        <dbReference type="ARBA" id="ARBA00023235"/>
    </source>
</evidence>
<dbReference type="HAMAP" id="MF_00135">
    <property type="entry name" value="PRAI"/>
    <property type="match status" value="1"/>
</dbReference>
<keyword evidence="8 10" id="KW-0057">Aromatic amino acid biosynthesis</keyword>
<comment type="catalytic activity">
    <reaction evidence="1 10">
        <text>N-(5-phospho-beta-D-ribosyl)anthranilate = 1-(2-carboxyphenylamino)-1-deoxy-D-ribulose 5-phosphate</text>
        <dbReference type="Rhea" id="RHEA:21540"/>
        <dbReference type="ChEBI" id="CHEBI:18277"/>
        <dbReference type="ChEBI" id="CHEBI:58613"/>
        <dbReference type="EC" id="5.3.1.24"/>
    </reaction>
</comment>
<accession>W6MCC8</accession>
<dbReference type="GO" id="GO:0000162">
    <property type="term" value="P:L-tryptophan biosynthetic process"/>
    <property type="evidence" value="ECO:0007669"/>
    <property type="project" value="UniProtKB-UniRule"/>
</dbReference>
<dbReference type="EC" id="5.3.1.24" evidence="4 10"/>
<dbReference type="NCBIfam" id="NF002299">
    <property type="entry name" value="PRK01222.1-6"/>
    <property type="match status" value="1"/>
</dbReference>
<evidence type="ECO:0000256" key="8">
    <source>
        <dbReference type="ARBA" id="ARBA00023141"/>
    </source>
</evidence>
<evidence type="ECO:0000313" key="12">
    <source>
        <dbReference type="EMBL" id="CDI01888.1"/>
    </source>
</evidence>
<keyword evidence="9 10" id="KW-0413">Isomerase</keyword>
<dbReference type="InterPro" id="IPR044643">
    <property type="entry name" value="TrpF_fam"/>
</dbReference>
<evidence type="ECO:0000256" key="6">
    <source>
        <dbReference type="ARBA" id="ARBA00022605"/>
    </source>
</evidence>
<dbReference type="EMBL" id="CBTJ020000027">
    <property type="protein sequence ID" value="CDI01888.1"/>
    <property type="molecule type" value="Genomic_DNA"/>
</dbReference>
<dbReference type="STRING" id="1400863.BN873_210109"/>
<dbReference type="OrthoDB" id="9796196at2"/>
<dbReference type="PANTHER" id="PTHR42894:SF1">
    <property type="entry name" value="N-(5'-PHOSPHORIBOSYL)ANTHRANILATE ISOMERASE"/>
    <property type="match status" value="1"/>
</dbReference>
<dbReference type="RefSeq" id="WP_048671415.1">
    <property type="nucleotide sequence ID" value="NZ_CBTJ020000027.1"/>
</dbReference>
<comment type="pathway">
    <text evidence="2 10">Amino-acid biosynthesis; L-tryptophan biosynthesis; L-tryptophan from chorismate: step 3/5.</text>
</comment>
<dbReference type="InterPro" id="IPR013785">
    <property type="entry name" value="Aldolase_TIM"/>
</dbReference>
<keyword evidence="6 10" id="KW-0028">Amino-acid biosynthesis</keyword>
<comment type="similarity">
    <text evidence="3 10">Belongs to the TrpF family.</text>
</comment>
<dbReference type="Gene3D" id="3.20.20.70">
    <property type="entry name" value="Aldolase class I"/>
    <property type="match status" value="1"/>
</dbReference>
<evidence type="ECO:0000256" key="7">
    <source>
        <dbReference type="ARBA" id="ARBA00022822"/>
    </source>
</evidence>
<dbReference type="UniPathway" id="UPA00035">
    <property type="reaction ID" value="UER00042"/>
</dbReference>
<keyword evidence="7 10" id="KW-0822">Tryptophan biosynthesis</keyword>
<dbReference type="CDD" id="cd00405">
    <property type="entry name" value="PRAI"/>
    <property type="match status" value="1"/>
</dbReference>
<proteinExistence type="inferred from homology"/>
<evidence type="ECO:0000256" key="1">
    <source>
        <dbReference type="ARBA" id="ARBA00001164"/>
    </source>
</evidence>
<sequence length="214" mass="22787">MASLSRTRVKICGITRPEDGVMAADLGADAIGLVFHRPSPRSIDPDRALQIIGALPPFVTAVGLFRNEDPAAVRAILAAVPLTMVQFHGDEDPAYCAAFGVPYLKAVPMGANAEVADYQRRFATATALLLDSHGGNKMGGTGQGFDWRKIPAERHKPLILAGGLHPGNITAAIRDVRPYAVDVSSGVEAAKGIKDAELMRAFLRGVYDCESHDQ</sequence>
<dbReference type="InterPro" id="IPR001240">
    <property type="entry name" value="PRAI_dom"/>
</dbReference>
<keyword evidence="13" id="KW-1185">Reference proteome</keyword>
<dbReference type="NCBIfam" id="NF002298">
    <property type="entry name" value="PRK01222.1-4"/>
    <property type="match status" value="1"/>
</dbReference>
<evidence type="ECO:0000256" key="5">
    <source>
        <dbReference type="ARBA" id="ARBA00022272"/>
    </source>
</evidence>
<dbReference type="SUPFAM" id="SSF51366">
    <property type="entry name" value="Ribulose-phoshate binding barrel"/>
    <property type="match status" value="1"/>
</dbReference>
<dbReference type="Pfam" id="PF00697">
    <property type="entry name" value="PRAI"/>
    <property type="match status" value="1"/>
</dbReference>
<name>W6MCC8_9GAMM</name>
<dbReference type="Proteomes" id="UP000035760">
    <property type="component" value="Unassembled WGS sequence"/>
</dbReference>
<gene>
    <name evidence="10 12" type="primary">trpF</name>
    <name evidence="12" type="ORF">BN873_210109</name>
</gene>
<evidence type="ECO:0000256" key="2">
    <source>
        <dbReference type="ARBA" id="ARBA00004664"/>
    </source>
</evidence>
<organism evidence="12 13">
    <name type="scientific">Candidatus Competibacter denitrificans Run_A_D11</name>
    <dbReference type="NCBI Taxonomy" id="1400863"/>
    <lineage>
        <taxon>Bacteria</taxon>
        <taxon>Pseudomonadati</taxon>
        <taxon>Pseudomonadota</taxon>
        <taxon>Gammaproteobacteria</taxon>
        <taxon>Candidatus Competibacteraceae</taxon>
        <taxon>Candidatus Competibacter</taxon>
    </lineage>
</organism>
<feature type="domain" description="N-(5'phosphoribosyl) anthranilate isomerase (PRAI)" evidence="11">
    <location>
        <begin position="9"/>
        <end position="203"/>
    </location>
</feature>